<evidence type="ECO:0000313" key="2">
    <source>
        <dbReference type="EMBL" id="ORX77073.1"/>
    </source>
</evidence>
<protein>
    <submittedName>
        <fullName evidence="2">Uncharacterized protein</fullName>
    </submittedName>
</protein>
<accession>A0A1Y1WU82</accession>
<comment type="caution">
    <text evidence="2">The sequence shown here is derived from an EMBL/GenBank/DDBJ whole genome shotgun (WGS) entry which is preliminary data.</text>
</comment>
<organism evidence="2 3">
    <name type="scientific">Basidiobolus meristosporus CBS 931.73</name>
    <dbReference type="NCBI Taxonomy" id="1314790"/>
    <lineage>
        <taxon>Eukaryota</taxon>
        <taxon>Fungi</taxon>
        <taxon>Fungi incertae sedis</taxon>
        <taxon>Zoopagomycota</taxon>
        <taxon>Entomophthoromycotina</taxon>
        <taxon>Basidiobolomycetes</taxon>
        <taxon>Basidiobolales</taxon>
        <taxon>Basidiobolaceae</taxon>
        <taxon>Basidiobolus</taxon>
    </lineage>
</organism>
<dbReference type="InParanoid" id="A0A1Y1WU82"/>
<dbReference type="Proteomes" id="UP000193498">
    <property type="component" value="Unassembled WGS sequence"/>
</dbReference>
<evidence type="ECO:0000313" key="3">
    <source>
        <dbReference type="Proteomes" id="UP000193498"/>
    </source>
</evidence>
<dbReference type="AlphaFoldDB" id="A0A1Y1WU82"/>
<sequence>SPCPSFHKRKKGFINLERFSLANSPLSNFTSYPMCSKKASSKILNSQFKLNHFPEDVSKPCPSDSILKTKHAHGSRHLWKQQNSPFSGLATTGGFISSFELTQSIQEESYFREEFHKDIRVLREDFLEFRDNITNMWSHLEGLQEQTIQAKRDVNHRELRIENLEDELRFTTEAVFHVKQELDYLANCQDYCHESLKQSMRIVQHKIIELCDEHCKTNDHIQATNSLYARYECSVENWFDESRRYIQATQLNIRTLTELRLSQDIGKGESNHRHHHLKLLYKLPGPIDTANLPPSNALVSPLEGLLRYYLNATRGLIDIVKLSSYSRLKEEICQVNNSNASFNVWCESNRVQRAINLFTNKSEKMLENRTKRKAKNKQHSEV</sequence>
<dbReference type="EMBL" id="MCFE01000902">
    <property type="protein sequence ID" value="ORX77073.1"/>
    <property type="molecule type" value="Genomic_DNA"/>
</dbReference>
<name>A0A1Y1WU82_9FUNG</name>
<keyword evidence="3" id="KW-1185">Reference proteome</keyword>
<reference evidence="2 3" key="1">
    <citation type="submission" date="2016-07" db="EMBL/GenBank/DDBJ databases">
        <title>Pervasive Adenine N6-methylation of Active Genes in Fungi.</title>
        <authorList>
            <consortium name="DOE Joint Genome Institute"/>
            <person name="Mondo S.J."/>
            <person name="Dannebaum R.O."/>
            <person name="Kuo R.C."/>
            <person name="Labutti K."/>
            <person name="Haridas S."/>
            <person name="Kuo A."/>
            <person name="Salamov A."/>
            <person name="Ahrendt S.R."/>
            <person name="Lipzen A."/>
            <person name="Sullivan W."/>
            <person name="Andreopoulos W.B."/>
            <person name="Clum A."/>
            <person name="Lindquist E."/>
            <person name="Daum C."/>
            <person name="Ramamoorthy G.K."/>
            <person name="Gryganskyi A."/>
            <person name="Culley D."/>
            <person name="Magnuson J.K."/>
            <person name="James T.Y."/>
            <person name="O'Malley M.A."/>
            <person name="Stajich J.E."/>
            <person name="Spatafora J.W."/>
            <person name="Visel A."/>
            <person name="Grigoriev I.V."/>
        </authorList>
    </citation>
    <scope>NUCLEOTIDE SEQUENCE [LARGE SCALE GENOMIC DNA]</scope>
    <source>
        <strain evidence="2 3">CBS 931.73</strain>
    </source>
</reference>
<gene>
    <name evidence="2" type="ORF">K493DRAFT_392846</name>
</gene>
<evidence type="ECO:0000256" key="1">
    <source>
        <dbReference type="SAM" id="Coils"/>
    </source>
</evidence>
<feature type="coiled-coil region" evidence="1">
    <location>
        <begin position="154"/>
        <end position="181"/>
    </location>
</feature>
<proteinExistence type="predicted"/>
<feature type="non-terminal residue" evidence="2">
    <location>
        <position position="1"/>
    </location>
</feature>
<keyword evidence="1" id="KW-0175">Coiled coil</keyword>